<feature type="compositionally biased region" description="Basic and acidic residues" evidence="2">
    <location>
        <begin position="663"/>
        <end position="687"/>
    </location>
</feature>
<organism evidence="3 4">
    <name type="scientific">Torulaspora delbrueckii</name>
    <name type="common">Yeast</name>
    <name type="synonym">Candida colliculosa</name>
    <dbReference type="NCBI Taxonomy" id="4950"/>
    <lineage>
        <taxon>Eukaryota</taxon>
        <taxon>Fungi</taxon>
        <taxon>Dikarya</taxon>
        <taxon>Ascomycota</taxon>
        <taxon>Saccharomycotina</taxon>
        <taxon>Saccharomycetes</taxon>
        <taxon>Saccharomycetales</taxon>
        <taxon>Saccharomycetaceae</taxon>
        <taxon>Torulaspora</taxon>
    </lineage>
</organism>
<feature type="compositionally biased region" description="Basic and acidic residues" evidence="2">
    <location>
        <begin position="620"/>
        <end position="656"/>
    </location>
</feature>
<feature type="compositionally biased region" description="Basic and acidic residues" evidence="2">
    <location>
        <begin position="18"/>
        <end position="48"/>
    </location>
</feature>
<feature type="region of interest" description="Disordered" evidence="2">
    <location>
        <begin position="1"/>
        <end position="66"/>
    </location>
</feature>
<evidence type="ECO:0000313" key="3">
    <source>
        <dbReference type="EMBL" id="CCE92144.1"/>
    </source>
</evidence>
<feature type="coiled-coil region" evidence="1">
    <location>
        <begin position="472"/>
        <end position="541"/>
    </location>
</feature>
<dbReference type="FunCoup" id="G8ZU50">
    <property type="interactions" value="364"/>
</dbReference>
<dbReference type="InParanoid" id="G8ZU50"/>
<feature type="compositionally biased region" description="Acidic residues" evidence="2">
    <location>
        <begin position="148"/>
        <end position="164"/>
    </location>
</feature>
<dbReference type="eggNOG" id="ENOG502RJFX">
    <property type="taxonomic scope" value="Eukaryota"/>
</dbReference>
<evidence type="ECO:0000313" key="4">
    <source>
        <dbReference type="Proteomes" id="UP000005627"/>
    </source>
</evidence>
<dbReference type="GO" id="GO:0032126">
    <property type="term" value="C:eisosome"/>
    <property type="evidence" value="ECO:0007669"/>
    <property type="project" value="EnsemblFungi"/>
</dbReference>
<sequence length="700" mass="80127">MFKQKRSDPFAQYWAGDQAKDVEEQQKKKKEEEDVGERDYVSPFRDEQEVLSAQRRRTQRFPTTSAASAYVNARPEELGYKKIGAGEKRAKDISFPVYLEEIEKKQLELLRELEVKEAHLRYLKDCQVVTEVKEKEKEKEKEQPKVEDEADEYEAEEEADEEADANVGESKAAASETEPAADFKPIVPDVSEPVVPAVSEPAEHEPEVSEPVLAADSEPVVAAVSEPVVPAVSEPAGREPEASEPVVSKTSLEVTTEVEPAEVSKPTAKPADEPETEEVEGEKLIEDGVETPESPEKTEKTEKTEKPLPDPRSVPMVALPAAPRAFLDKIFKSPPAPVPNPPATPENPEHVVKTKDGYLTKVIYDKITLQDRQHNEWIAKYKKDEQQKFDDKRAESNRKINSLRAQIKEIKNEMAQLRSDTDAKIEVSENELTRKFFEMTQVHIQKKNQVFKDTEVIKSQKLSEKDSVLDKQGEVQKEIDELNIEKEKVEEECQKWTKDIEELSARIDAKVADLEEVNVKQKNTQEEINKLQQQKVDILDQIEKNNLTHAENEKVIEGAKNKTYLPKLNEVDNQISVLLGQLTTIRQHCANERTELSAITKKLDKERLEHEEKLKLEAENRRRKEEDLLGKQRKELEAKAQEAREKHEQEMQKLKTDYTQLEGKFKREQQQKKDALAFAHEPTKDDSLYEYGTEEEILTV</sequence>
<dbReference type="EMBL" id="HE616745">
    <property type="protein sequence ID" value="CCE92144.1"/>
    <property type="molecule type" value="Genomic_DNA"/>
</dbReference>
<evidence type="ECO:0000256" key="1">
    <source>
        <dbReference type="SAM" id="Coils"/>
    </source>
</evidence>
<dbReference type="KEGG" id="tdl:TDEL_0D05600"/>
<name>G8ZU50_TORDE</name>
<keyword evidence="4" id="KW-1185">Reference proteome</keyword>
<feature type="compositionally biased region" description="Pro residues" evidence="2">
    <location>
        <begin position="334"/>
        <end position="345"/>
    </location>
</feature>
<feature type="region of interest" description="Disordered" evidence="2">
    <location>
        <begin position="620"/>
        <end position="700"/>
    </location>
</feature>
<protein>
    <submittedName>
        <fullName evidence="3">Uncharacterized protein</fullName>
    </submittedName>
</protein>
<proteinExistence type="predicted"/>
<keyword evidence="1" id="KW-0175">Coiled coil</keyword>
<dbReference type="AlphaFoldDB" id="G8ZU50"/>
<feature type="region of interest" description="Disordered" evidence="2">
    <location>
        <begin position="132"/>
        <end position="188"/>
    </location>
</feature>
<gene>
    <name evidence="3" type="primary">TDEL0D05600</name>
    <name evidence="3" type="ORF">TDEL_0D05600</name>
</gene>
<dbReference type="GO" id="GO:0097446">
    <property type="term" value="P:protein localization to eisosome filament"/>
    <property type="evidence" value="ECO:0007669"/>
    <property type="project" value="EnsemblFungi"/>
</dbReference>
<feature type="coiled-coil region" evidence="1">
    <location>
        <begin position="393"/>
        <end position="420"/>
    </location>
</feature>
<reference evidence="3 4" key="1">
    <citation type="journal article" date="2011" name="Proc. Natl. Acad. Sci. U.S.A.">
        <title>Evolutionary erosion of yeast sex chromosomes by mating-type switching accidents.</title>
        <authorList>
            <person name="Gordon J.L."/>
            <person name="Armisen D."/>
            <person name="Proux-Wera E."/>
            <person name="Oheigeartaigh S.S."/>
            <person name="Byrne K.P."/>
            <person name="Wolfe K.H."/>
        </authorList>
    </citation>
    <scope>NUCLEOTIDE SEQUENCE [LARGE SCALE GENOMIC DNA]</scope>
    <source>
        <strain evidence="4">ATCC 10662 / CBS 1146 / NBRC 0425 / NCYC 2629 / NRRL Y-866</strain>
    </source>
</reference>
<dbReference type="OrthoDB" id="4068250at2759"/>
<dbReference type="HOGENOM" id="CLU_018313_0_0_1"/>
<dbReference type="Proteomes" id="UP000005627">
    <property type="component" value="Chromosome 4"/>
</dbReference>
<feature type="region of interest" description="Disordered" evidence="2">
    <location>
        <begin position="230"/>
        <end position="315"/>
    </location>
</feature>
<feature type="compositionally biased region" description="Basic and acidic residues" evidence="2">
    <location>
        <begin position="294"/>
        <end position="309"/>
    </location>
</feature>
<feature type="region of interest" description="Disordered" evidence="2">
    <location>
        <begin position="331"/>
        <end position="353"/>
    </location>
</feature>
<accession>G8ZU50</accession>
<dbReference type="RefSeq" id="XP_003681355.1">
    <property type="nucleotide sequence ID" value="XM_003681307.1"/>
</dbReference>
<dbReference type="GeneID" id="11503511"/>
<dbReference type="GO" id="GO:0042149">
    <property type="term" value="P:cellular response to glucose starvation"/>
    <property type="evidence" value="ECO:0007669"/>
    <property type="project" value="EnsemblFungi"/>
</dbReference>
<feature type="compositionally biased region" description="Basic and acidic residues" evidence="2">
    <location>
        <begin position="132"/>
        <end position="147"/>
    </location>
</feature>
<evidence type="ECO:0000256" key="2">
    <source>
        <dbReference type="SAM" id="MobiDB-lite"/>
    </source>
</evidence>